<evidence type="ECO:0000313" key="2">
    <source>
        <dbReference type="Proteomes" id="UP000265703"/>
    </source>
</evidence>
<protein>
    <submittedName>
        <fullName evidence="1">Uncharacterized protein</fullName>
    </submittedName>
</protein>
<evidence type="ECO:0000313" key="1">
    <source>
        <dbReference type="EMBL" id="RIA82608.1"/>
    </source>
</evidence>
<proteinExistence type="predicted"/>
<comment type="caution">
    <text evidence="1">The sequence shown here is derived from an EMBL/GenBank/DDBJ whole genome shotgun (WGS) entry which is preliminary data.</text>
</comment>
<dbReference type="Proteomes" id="UP000265703">
    <property type="component" value="Unassembled WGS sequence"/>
</dbReference>
<accession>A0A397S9H0</accession>
<dbReference type="EMBL" id="QKYT01000647">
    <property type="protein sequence ID" value="RIA82608.1"/>
    <property type="molecule type" value="Genomic_DNA"/>
</dbReference>
<dbReference type="AlphaFoldDB" id="A0A397S9H0"/>
<reference evidence="1 2" key="1">
    <citation type="submission" date="2018-06" db="EMBL/GenBank/DDBJ databases">
        <title>Comparative genomics reveals the genomic features of Rhizophagus irregularis, R. cerebriforme, R. diaphanum and Gigaspora rosea, and their symbiotic lifestyle signature.</title>
        <authorList>
            <person name="Morin E."/>
            <person name="San Clemente H."/>
            <person name="Chen E.C.H."/>
            <person name="De La Providencia I."/>
            <person name="Hainaut M."/>
            <person name="Kuo A."/>
            <person name="Kohler A."/>
            <person name="Murat C."/>
            <person name="Tang N."/>
            <person name="Roy S."/>
            <person name="Loubradou J."/>
            <person name="Henrissat B."/>
            <person name="Grigoriev I.V."/>
            <person name="Corradi N."/>
            <person name="Roux C."/>
            <person name="Martin F.M."/>
        </authorList>
    </citation>
    <scope>NUCLEOTIDE SEQUENCE [LARGE SCALE GENOMIC DNA]</scope>
    <source>
        <strain evidence="1 2">DAOM 227022</strain>
    </source>
</reference>
<gene>
    <name evidence="1" type="ORF">C1645_835076</name>
</gene>
<sequence>MLAEIINWQTYLNPRLYRHKSKFPILRNLRKKISGKVKVEEKKEIRAEEPEQKENFYPDHNYSLIAISQNCPKRSEAHYHLRKQIENCGICSDCKQPNTGYAWCNKCDPGRFIREGKTSGNNEMDDFIHERQKQTLHYYDNLEWIPYDRFKDIESIGEGDFLKFIPHAILFGSNAIQFNHIS</sequence>
<organism evidence="1 2">
    <name type="scientific">Glomus cerebriforme</name>
    <dbReference type="NCBI Taxonomy" id="658196"/>
    <lineage>
        <taxon>Eukaryota</taxon>
        <taxon>Fungi</taxon>
        <taxon>Fungi incertae sedis</taxon>
        <taxon>Mucoromycota</taxon>
        <taxon>Glomeromycotina</taxon>
        <taxon>Glomeromycetes</taxon>
        <taxon>Glomerales</taxon>
        <taxon>Glomeraceae</taxon>
        <taxon>Glomus</taxon>
    </lineage>
</organism>
<keyword evidence="2" id="KW-1185">Reference proteome</keyword>
<dbReference type="OrthoDB" id="2402962at2759"/>
<name>A0A397S9H0_9GLOM</name>